<dbReference type="Proteomes" id="UP000000589">
    <property type="component" value="Chromosome 19"/>
</dbReference>
<evidence type="ECO:0000313" key="4">
    <source>
        <dbReference type="Proteomes" id="UP000000589"/>
    </source>
</evidence>
<reference evidence="2" key="4">
    <citation type="submission" date="2025-09" db="UniProtKB">
        <authorList>
            <consortium name="Ensembl"/>
        </authorList>
    </citation>
    <scope>IDENTIFICATION</scope>
    <source>
        <strain evidence="2">C57BL/6J</strain>
    </source>
</reference>
<dbReference type="AlphaFoldDB" id="D6RJ25"/>
<sequence length="68" mass="7363">MVLGVFLGLLLTCLLLLSLWKQNSQRRNLPPGPTPLPIIGNILQLDLKDISKSLRNGLFSAVGGPGKR</sequence>
<dbReference type="GO" id="GO:0004497">
    <property type="term" value="F:monooxygenase activity"/>
    <property type="evidence" value="ECO:0007669"/>
    <property type="project" value="InterPro"/>
</dbReference>
<organism evidence="2 4">
    <name type="scientific">Mus musculus</name>
    <name type="common">Mouse</name>
    <dbReference type="NCBI Taxonomy" id="10090"/>
    <lineage>
        <taxon>Eukaryota</taxon>
        <taxon>Metazoa</taxon>
        <taxon>Chordata</taxon>
        <taxon>Craniata</taxon>
        <taxon>Vertebrata</taxon>
        <taxon>Euteleostomi</taxon>
        <taxon>Mammalia</taxon>
        <taxon>Eutheria</taxon>
        <taxon>Euarchontoglires</taxon>
        <taxon>Glires</taxon>
        <taxon>Rodentia</taxon>
        <taxon>Myomorpha</taxon>
        <taxon>Muroidea</taxon>
        <taxon>Muridae</taxon>
        <taxon>Murinae</taxon>
        <taxon>Mus</taxon>
        <taxon>Mus</taxon>
    </lineage>
</organism>
<reference evidence="2" key="3">
    <citation type="submission" date="2025-08" db="UniProtKB">
        <authorList>
            <consortium name="Ensembl"/>
        </authorList>
    </citation>
    <scope>IDENTIFICATION</scope>
    <source>
        <strain evidence="2">C57BL/6J</strain>
    </source>
</reference>
<dbReference type="MGI" id="MGI:1917138">
    <property type="gene designation" value="Cyp2c66"/>
</dbReference>
<dbReference type="OrthoDB" id="2789670at2759"/>
<dbReference type="GO" id="GO:0005506">
    <property type="term" value="F:iron ion binding"/>
    <property type="evidence" value="ECO:0007669"/>
    <property type="project" value="InterPro"/>
</dbReference>
<dbReference type="AGR" id="MGI:1917138"/>
<gene>
    <name evidence="2 3" type="primary">Cyp2c66</name>
</gene>
<dbReference type="GO" id="GO:0020037">
    <property type="term" value="F:heme binding"/>
    <property type="evidence" value="ECO:0007669"/>
    <property type="project" value="InterPro"/>
</dbReference>
<accession>D6RJ25</accession>
<dbReference type="InterPro" id="IPR036396">
    <property type="entry name" value="Cyt_P450_sf"/>
</dbReference>
<dbReference type="SUPFAM" id="SSF48264">
    <property type="entry name" value="Cytochrome P450"/>
    <property type="match status" value="1"/>
</dbReference>
<keyword evidence="1" id="KW-0732">Signal</keyword>
<dbReference type="jPOST" id="D6RJ25"/>
<dbReference type="ExpressionAtlas" id="D6RJ25">
    <property type="expression patterns" value="baseline and differential"/>
</dbReference>
<evidence type="ECO:0000313" key="2">
    <source>
        <dbReference type="Ensembl" id="ENSMUSP00000120397.2"/>
    </source>
</evidence>
<protein>
    <submittedName>
        <fullName evidence="2">Cytochrome P450, family 2, subfamily c, polypeptide 66</fullName>
    </submittedName>
</protein>
<name>D6RJ25_MOUSE</name>
<reference evidence="2 4" key="2">
    <citation type="journal article" date="2011" name="PLoS Biol.">
        <title>Modernizing reference genome assemblies.</title>
        <authorList>
            <person name="Church D.M."/>
            <person name="Schneider V.A."/>
            <person name="Graves T."/>
            <person name="Auger K."/>
            <person name="Cunningham F."/>
            <person name="Bouk N."/>
            <person name="Chen H.C."/>
            <person name="Agarwala R."/>
            <person name="McLaren W.M."/>
            <person name="Ritchie G.R."/>
            <person name="Albracht D."/>
            <person name="Kremitzki M."/>
            <person name="Rock S."/>
            <person name="Kotkiewicz H."/>
            <person name="Kremitzki C."/>
            <person name="Wollam A."/>
            <person name="Trani L."/>
            <person name="Fulton L."/>
            <person name="Fulton R."/>
            <person name="Matthews L."/>
            <person name="Whitehead S."/>
            <person name="Chow W."/>
            <person name="Torrance J."/>
            <person name="Dunn M."/>
            <person name="Harden G."/>
            <person name="Threadgold G."/>
            <person name="Wood J."/>
            <person name="Collins J."/>
            <person name="Heath P."/>
            <person name="Griffiths G."/>
            <person name="Pelan S."/>
            <person name="Grafham D."/>
            <person name="Eichler E.E."/>
            <person name="Weinstock G."/>
            <person name="Mardis E.R."/>
            <person name="Wilson R.K."/>
            <person name="Howe K."/>
            <person name="Flicek P."/>
            <person name="Hubbard T."/>
        </authorList>
    </citation>
    <scope>NUCLEOTIDE SEQUENCE [LARGE SCALE GENOMIC DNA]</scope>
    <source>
        <strain evidence="2 4">C57BL/6J</strain>
    </source>
</reference>
<reference evidence="2 4" key="1">
    <citation type="journal article" date="2009" name="PLoS Biol.">
        <title>Lineage-specific biology revealed by a finished genome assembly of the mouse.</title>
        <authorList>
            <consortium name="Mouse Genome Sequencing Consortium"/>
            <person name="Church D.M."/>
            <person name="Goodstadt L."/>
            <person name="Hillier L.W."/>
            <person name="Zody M.C."/>
            <person name="Goldstein S."/>
            <person name="She X."/>
            <person name="Bult C.J."/>
            <person name="Agarwala R."/>
            <person name="Cherry J.L."/>
            <person name="DiCuccio M."/>
            <person name="Hlavina W."/>
            <person name="Kapustin Y."/>
            <person name="Meric P."/>
            <person name="Maglott D."/>
            <person name="Birtle Z."/>
            <person name="Marques A.C."/>
            <person name="Graves T."/>
            <person name="Zhou S."/>
            <person name="Teague B."/>
            <person name="Potamousis K."/>
            <person name="Churas C."/>
            <person name="Place M."/>
            <person name="Herschleb J."/>
            <person name="Runnheim R."/>
            <person name="Forrest D."/>
            <person name="Amos-Landgraf J."/>
            <person name="Schwartz D.C."/>
            <person name="Cheng Z."/>
            <person name="Lindblad-Toh K."/>
            <person name="Eichler E.E."/>
            <person name="Ponting C.P."/>
        </authorList>
    </citation>
    <scope>NUCLEOTIDE SEQUENCE [LARGE SCALE GENOMIC DNA]</scope>
    <source>
        <strain evidence="2 4">C57BL/6J</strain>
    </source>
</reference>
<keyword evidence="4" id="KW-1185">Reference proteome</keyword>
<dbReference type="ProteomicsDB" id="312107"/>
<dbReference type="Gene3D" id="1.10.630.10">
    <property type="entry name" value="Cytochrome P450"/>
    <property type="match status" value="1"/>
</dbReference>
<dbReference type="VEuPathDB" id="HostDB:ENSMUSG00000067229"/>
<dbReference type="PeptideAtlas" id="D6RJ25"/>
<proteinExistence type="predicted"/>
<evidence type="ECO:0000256" key="1">
    <source>
        <dbReference type="SAM" id="SignalP"/>
    </source>
</evidence>
<dbReference type="HOGENOM" id="CLU_2793327_0_0_1"/>
<feature type="chain" id="PRO_5003087416" evidence="1">
    <location>
        <begin position="26"/>
        <end position="68"/>
    </location>
</feature>
<dbReference type="GO" id="GO:0016705">
    <property type="term" value="F:oxidoreductase activity, acting on paired donors, with incorporation or reduction of molecular oxygen"/>
    <property type="evidence" value="ECO:0007669"/>
    <property type="project" value="InterPro"/>
</dbReference>
<dbReference type="GeneTree" id="ENSGT00940000154299"/>
<dbReference type="SMR" id="D6RJ25"/>
<dbReference type="Ensembl" id="ENSMUST00000146494.2">
    <property type="protein sequence ID" value="ENSMUSP00000120397.2"/>
    <property type="gene ID" value="ENSMUSG00000067229.4"/>
</dbReference>
<feature type="signal peptide" evidence="1">
    <location>
        <begin position="1"/>
        <end position="25"/>
    </location>
</feature>
<dbReference type="Bgee" id="ENSMUSG00000067229">
    <property type="expression patterns" value="Expressed in duodenum and 7 other cell types or tissues"/>
</dbReference>
<evidence type="ECO:0000313" key="3">
    <source>
        <dbReference type="MGI" id="MGI:1917138"/>
    </source>
</evidence>